<protein>
    <recommendedName>
        <fullName evidence="8">Homeobox domain-containing protein</fullName>
    </recommendedName>
</protein>
<keyword evidence="10" id="KW-1185">Reference proteome</keyword>
<proteinExistence type="predicted"/>
<dbReference type="SMART" id="SM00389">
    <property type="entry name" value="HOX"/>
    <property type="match status" value="1"/>
</dbReference>
<evidence type="ECO:0000256" key="2">
    <source>
        <dbReference type="ARBA" id="ARBA00023125"/>
    </source>
</evidence>
<dbReference type="CDD" id="cd00086">
    <property type="entry name" value="homeodomain"/>
    <property type="match status" value="1"/>
</dbReference>
<dbReference type="GO" id="GO:0007420">
    <property type="term" value="P:brain development"/>
    <property type="evidence" value="ECO:0007669"/>
    <property type="project" value="TreeGrafter"/>
</dbReference>
<feature type="region of interest" description="Disordered" evidence="7">
    <location>
        <begin position="415"/>
        <end position="447"/>
    </location>
</feature>
<dbReference type="Gene3D" id="1.10.10.60">
    <property type="entry name" value="Homeodomain-like"/>
    <property type="match status" value="1"/>
</dbReference>
<dbReference type="PANTHER" id="PTHR24339:SF28">
    <property type="entry name" value="E5-RELATED"/>
    <property type="match status" value="1"/>
</dbReference>
<evidence type="ECO:0000256" key="3">
    <source>
        <dbReference type="ARBA" id="ARBA00023155"/>
    </source>
</evidence>
<keyword evidence="3 5" id="KW-0371">Homeobox</keyword>
<gene>
    <name evidence="9" type="ORF">ALC60_14673</name>
</gene>
<feature type="DNA-binding region" description="Homeobox" evidence="5">
    <location>
        <begin position="535"/>
        <end position="580"/>
    </location>
</feature>
<dbReference type="InterPro" id="IPR001356">
    <property type="entry name" value="HD"/>
</dbReference>
<dbReference type="Pfam" id="PF00046">
    <property type="entry name" value="Homeodomain"/>
    <property type="match status" value="1"/>
</dbReference>
<name>A0A151WEP3_9HYME</name>
<evidence type="ECO:0000256" key="6">
    <source>
        <dbReference type="RuleBase" id="RU000682"/>
    </source>
</evidence>
<evidence type="ECO:0000256" key="4">
    <source>
        <dbReference type="ARBA" id="ARBA00023242"/>
    </source>
</evidence>
<feature type="region of interest" description="Disordered" evidence="7">
    <location>
        <begin position="1"/>
        <end position="27"/>
    </location>
</feature>
<feature type="region of interest" description="Disordered" evidence="7">
    <location>
        <begin position="209"/>
        <end position="350"/>
    </location>
</feature>
<dbReference type="GO" id="GO:0005634">
    <property type="term" value="C:nucleus"/>
    <property type="evidence" value="ECO:0007669"/>
    <property type="project" value="UniProtKB-SubCell"/>
</dbReference>
<dbReference type="EMBL" id="KQ983238">
    <property type="protein sequence ID" value="KYQ46251.1"/>
    <property type="molecule type" value="Genomic_DNA"/>
</dbReference>
<dbReference type="Proteomes" id="UP000075809">
    <property type="component" value="Unassembled WGS sequence"/>
</dbReference>
<feature type="compositionally biased region" description="Basic residues" evidence="7">
    <location>
        <begin position="272"/>
        <end position="289"/>
    </location>
</feature>
<dbReference type="AlphaFoldDB" id="A0A151WEP3"/>
<feature type="domain" description="Homeobox" evidence="8">
    <location>
        <begin position="533"/>
        <end position="579"/>
    </location>
</feature>
<dbReference type="STRING" id="64791.A0A151WEP3"/>
<feature type="compositionally biased region" description="Polar residues" evidence="7">
    <location>
        <begin position="245"/>
        <end position="264"/>
    </location>
</feature>
<dbReference type="InterPro" id="IPR009057">
    <property type="entry name" value="Homeodomain-like_sf"/>
</dbReference>
<dbReference type="InterPro" id="IPR050877">
    <property type="entry name" value="EMX-VAX-Noto_Homeobox_TFs"/>
</dbReference>
<accession>A0A151WEP3</accession>
<feature type="compositionally biased region" description="Low complexity" evidence="7">
    <location>
        <begin position="303"/>
        <end position="313"/>
    </location>
</feature>
<dbReference type="PANTHER" id="PTHR24339">
    <property type="entry name" value="HOMEOBOX PROTEIN EMX-RELATED"/>
    <property type="match status" value="1"/>
</dbReference>
<reference evidence="9 10" key="1">
    <citation type="submission" date="2015-09" db="EMBL/GenBank/DDBJ databases">
        <title>Trachymyrmex zeteki WGS genome.</title>
        <authorList>
            <person name="Nygaard S."/>
            <person name="Hu H."/>
            <person name="Boomsma J."/>
            <person name="Zhang G."/>
        </authorList>
    </citation>
    <scope>NUCLEOTIDE SEQUENCE [LARGE SCALE GENOMIC DNA]</scope>
    <source>
        <strain evidence="9">Tzet28-1</strain>
        <tissue evidence="9">Whole body</tissue>
    </source>
</reference>
<keyword evidence="2 5" id="KW-0238">DNA-binding</keyword>
<evidence type="ECO:0000256" key="1">
    <source>
        <dbReference type="ARBA" id="ARBA00004123"/>
    </source>
</evidence>
<evidence type="ECO:0000313" key="9">
    <source>
        <dbReference type="EMBL" id="KYQ46251.1"/>
    </source>
</evidence>
<dbReference type="GO" id="GO:0000978">
    <property type="term" value="F:RNA polymerase II cis-regulatory region sequence-specific DNA binding"/>
    <property type="evidence" value="ECO:0007669"/>
    <property type="project" value="TreeGrafter"/>
</dbReference>
<comment type="subcellular location">
    <subcellularLocation>
        <location evidence="1 5 6">Nucleus</location>
    </subcellularLocation>
</comment>
<dbReference type="SUPFAM" id="SSF46689">
    <property type="entry name" value="Homeodomain-like"/>
    <property type="match status" value="1"/>
</dbReference>
<evidence type="ECO:0000256" key="5">
    <source>
        <dbReference type="PROSITE-ProRule" id="PRU00108"/>
    </source>
</evidence>
<dbReference type="GO" id="GO:0030182">
    <property type="term" value="P:neuron differentiation"/>
    <property type="evidence" value="ECO:0007669"/>
    <property type="project" value="TreeGrafter"/>
</dbReference>
<dbReference type="PROSITE" id="PS50071">
    <property type="entry name" value="HOMEOBOX_2"/>
    <property type="match status" value="1"/>
</dbReference>
<keyword evidence="4 5" id="KW-0539">Nucleus</keyword>
<organism evidence="9 10">
    <name type="scientific">Mycetomoellerius zeteki</name>
    <dbReference type="NCBI Taxonomy" id="64791"/>
    <lineage>
        <taxon>Eukaryota</taxon>
        <taxon>Metazoa</taxon>
        <taxon>Ecdysozoa</taxon>
        <taxon>Arthropoda</taxon>
        <taxon>Hexapoda</taxon>
        <taxon>Insecta</taxon>
        <taxon>Pterygota</taxon>
        <taxon>Neoptera</taxon>
        <taxon>Endopterygota</taxon>
        <taxon>Hymenoptera</taxon>
        <taxon>Apocrita</taxon>
        <taxon>Aculeata</taxon>
        <taxon>Formicoidea</taxon>
        <taxon>Formicidae</taxon>
        <taxon>Myrmicinae</taxon>
        <taxon>Mycetomoellerius</taxon>
    </lineage>
</organism>
<evidence type="ECO:0000256" key="7">
    <source>
        <dbReference type="SAM" id="MobiDB-lite"/>
    </source>
</evidence>
<dbReference type="GO" id="GO:0000981">
    <property type="term" value="F:DNA-binding transcription factor activity, RNA polymerase II-specific"/>
    <property type="evidence" value="ECO:0007669"/>
    <property type="project" value="TreeGrafter"/>
</dbReference>
<evidence type="ECO:0000313" key="10">
    <source>
        <dbReference type="Proteomes" id="UP000075809"/>
    </source>
</evidence>
<evidence type="ECO:0000259" key="8">
    <source>
        <dbReference type="PROSITE" id="PS50071"/>
    </source>
</evidence>
<sequence length="673" mass="72799">MDEMENGEGGGTGAVGEKRGNVGGSESESQTFYVPCWNSGSHGRVHIQLCFPCRGKFANRTRVYAFVISSNALFESPLGAPLDVSTVDGGVALAVEVLVGCRLVGLLYRTVVPHYGGASASFSLRLGGGRDDAANLIPTIQRSQIRWFCQSGLSTWEAYDNRTMMPLAPTPIVPVPSKPKIGFSIDSIVGGGQGGREADRLDRLERVEIDGSPMEIVEGSSSPRSRRVATRSPGAHSEGSDRPVSRSSSVESYPNSRRTPSHATVGSGGGGGHHHLHGTNHHGIPHHHNLSATHLDFGRTTVHSHSGGSTPNNSPSPPHRIPHGDSPVGSHPQPPPGVVRPSPNYLAPPPSAATAAVMAAEQLKSLYGLPASHSPAGPQTGQNEYHTQQLALAANLAAAQHFQAANIAVALQAHHGATPHGPPHGPYPHGGTPGGPHPPPHPHQPPRDSYPLYPWLLSRHGRIFPHRFPGAVNSQFIFNLRLPNQSLNTVENIPLLTPTGITVAITSEIFQITGSLSSLRGPDIPGFLLQPFRKPKRIRTAFSPSQLLKLEHAFEKNHYVVGAERKQLAQALSLTETQMCEIRWSDSGDIRMNGYSVYYFSSLNDTHQNGMVVILKNDVTYPNKRVPSKRRLKFNLELLKSPETTSRVREKINSGMTDIYEFEEGIDKNWERK</sequence>